<proteinExistence type="predicted"/>
<dbReference type="AlphaFoldDB" id="A0A9K3I4P4"/>
<dbReference type="EMBL" id="MNCJ02000324">
    <property type="protein sequence ID" value="KAF5789865.1"/>
    <property type="molecule type" value="Genomic_DNA"/>
</dbReference>
<dbReference type="GO" id="GO:0004222">
    <property type="term" value="F:metalloendopeptidase activity"/>
    <property type="evidence" value="ECO:0007669"/>
    <property type="project" value="InterPro"/>
</dbReference>
<dbReference type="GO" id="GO:0004176">
    <property type="term" value="F:ATP-dependent peptidase activity"/>
    <property type="evidence" value="ECO:0007669"/>
    <property type="project" value="InterPro"/>
</dbReference>
<dbReference type="Proteomes" id="UP000215914">
    <property type="component" value="Unassembled WGS sequence"/>
</dbReference>
<keyword evidence="3" id="KW-1185">Reference proteome</keyword>
<dbReference type="InterPro" id="IPR000642">
    <property type="entry name" value="Peptidase_M41"/>
</dbReference>
<evidence type="ECO:0000259" key="1">
    <source>
        <dbReference type="Pfam" id="PF01434"/>
    </source>
</evidence>
<dbReference type="GO" id="GO:0005524">
    <property type="term" value="F:ATP binding"/>
    <property type="evidence" value="ECO:0007669"/>
    <property type="project" value="InterPro"/>
</dbReference>
<dbReference type="Gene3D" id="1.20.58.760">
    <property type="entry name" value="Peptidase M41"/>
    <property type="match status" value="1"/>
</dbReference>
<dbReference type="GO" id="GO:0006508">
    <property type="term" value="P:proteolysis"/>
    <property type="evidence" value="ECO:0007669"/>
    <property type="project" value="InterPro"/>
</dbReference>
<sequence>MDGAKAISMANLEYAKDKIMMGSECKSAIISDDVRKLTAYHEGGHALVAIYIDGAHPVHKATIVPRVGRRRVQVGFQGLDR</sequence>
<comment type="caution">
    <text evidence="2">The sequence shown here is derived from an EMBL/GenBank/DDBJ whole genome shotgun (WGS) entry which is preliminary data.</text>
</comment>
<organism evidence="2 3">
    <name type="scientific">Helianthus annuus</name>
    <name type="common">Common sunflower</name>
    <dbReference type="NCBI Taxonomy" id="4232"/>
    <lineage>
        <taxon>Eukaryota</taxon>
        <taxon>Viridiplantae</taxon>
        <taxon>Streptophyta</taxon>
        <taxon>Embryophyta</taxon>
        <taxon>Tracheophyta</taxon>
        <taxon>Spermatophyta</taxon>
        <taxon>Magnoliopsida</taxon>
        <taxon>eudicotyledons</taxon>
        <taxon>Gunneridae</taxon>
        <taxon>Pentapetalae</taxon>
        <taxon>asterids</taxon>
        <taxon>campanulids</taxon>
        <taxon>Asterales</taxon>
        <taxon>Asteraceae</taxon>
        <taxon>Asteroideae</taxon>
        <taxon>Heliantheae alliance</taxon>
        <taxon>Heliantheae</taxon>
        <taxon>Helianthus</taxon>
    </lineage>
</organism>
<dbReference type="Pfam" id="PF01434">
    <property type="entry name" value="Peptidase_M41"/>
    <property type="match status" value="1"/>
</dbReference>
<feature type="domain" description="Peptidase M41" evidence="1">
    <location>
        <begin position="29"/>
        <end position="66"/>
    </location>
</feature>
<protein>
    <submittedName>
        <fullName evidence="2">Peptidase M41</fullName>
    </submittedName>
</protein>
<name>A0A9K3I4P4_HELAN</name>
<gene>
    <name evidence="2" type="ORF">HanXRQr2_Chr09g0376261</name>
</gene>
<reference evidence="2" key="2">
    <citation type="submission" date="2020-06" db="EMBL/GenBank/DDBJ databases">
        <title>Helianthus annuus Genome sequencing and assembly Release 2.</title>
        <authorList>
            <person name="Gouzy J."/>
            <person name="Langlade N."/>
            <person name="Munos S."/>
        </authorList>
    </citation>
    <scope>NUCLEOTIDE SEQUENCE</scope>
    <source>
        <tissue evidence="2">Leaves</tissue>
    </source>
</reference>
<evidence type="ECO:0000313" key="3">
    <source>
        <dbReference type="Proteomes" id="UP000215914"/>
    </source>
</evidence>
<dbReference type="Gramene" id="mRNA:HanXRQr2_Chr09g0376261">
    <property type="protein sequence ID" value="CDS:HanXRQr2_Chr09g0376261.1"/>
    <property type="gene ID" value="HanXRQr2_Chr09g0376261"/>
</dbReference>
<dbReference type="PANTHER" id="PTHR23076">
    <property type="entry name" value="METALLOPROTEASE M41 FTSH"/>
    <property type="match status" value="1"/>
</dbReference>
<evidence type="ECO:0000313" key="2">
    <source>
        <dbReference type="EMBL" id="KAF5789865.1"/>
    </source>
</evidence>
<dbReference type="InterPro" id="IPR037219">
    <property type="entry name" value="Peptidase_M41-like"/>
</dbReference>
<dbReference type="PANTHER" id="PTHR23076:SF138">
    <property type="entry name" value="AAA+ ATPASE DOMAIN, ATPASE, AAA-TYPE, CORE, PEPTIDASE, FTSH, PEPTIDASE M41"/>
    <property type="match status" value="1"/>
</dbReference>
<reference evidence="2" key="1">
    <citation type="journal article" date="2017" name="Nature">
        <title>The sunflower genome provides insights into oil metabolism, flowering and Asterid evolution.</title>
        <authorList>
            <person name="Badouin H."/>
            <person name="Gouzy J."/>
            <person name="Grassa C.J."/>
            <person name="Murat F."/>
            <person name="Staton S.E."/>
            <person name="Cottret L."/>
            <person name="Lelandais-Briere C."/>
            <person name="Owens G.L."/>
            <person name="Carrere S."/>
            <person name="Mayjonade B."/>
            <person name="Legrand L."/>
            <person name="Gill N."/>
            <person name="Kane N.C."/>
            <person name="Bowers J.E."/>
            <person name="Hubner S."/>
            <person name="Bellec A."/>
            <person name="Berard A."/>
            <person name="Berges H."/>
            <person name="Blanchet N."/>
            <person name="Boniface M.C."/>
            <person name="Brunel D."/>
            <person name="Catrice O."/>
            <person name="Chaidir N."/>
            <person name="Claudel C."/>
            <person name="Donnadieu C."/>
            <person name="Faraut T."/>
            <person name="Fievet G."/>
            <person name="Helmstetter N."/>
            <person name="King M."/>
            <person name="Knapp S.J."/>
            <person name="Lai Z."/>
            <person name="Le Paslier M.C."/>
            <person name="Lippi Y."/>
            <person name="Lorenzon L."/>
            <person name="Mandel J.R."/>
            <person name="Marage G."/>
            <person name="Marchand G."/>
            <person name="Marquand E."/>
            <person name="Bret-Mestries E."/>
            <person name="Morien E."/>
            <person name="Nambeesan S."/>
            <person name="Nguyen T."/>
            <person name="Pegot-Espagnet P."/>
            <person name="Pouilly N."/>
            <person name="Raftis F."/>
            <person name="Sallet E."/>
            <person name="Schiex T."/>
            <person name="Thomas J."/>
            <person name="Vandecasteele C."/>
            <person name="Vares D."/>
            <person name="Vear F."/>
            <person name="Vautrin S."/>
            <person name="Crespi M."/>
            <person name="Mangin B."/>
            <person name="Burke J.M."/>
            <person name="Salse J."/>
            <person name="Munos S."/>
            <person name="Vincourt P."/>
            <person name="Rieseberg L.H."/>
            <person name="Langlade N.B."/>
        </authorList>
    </citation>
    <scope>NUCLEOTIDE SEQUENCE</scope>
    <source>
        <tissue evidence="2">Leaves</tissue>
    </source>
</reference>
<dbReference type="SUPFAM" id="SSF140990">
    <property type="entry name" value="FtsH protease domain-like"/>
    <property type="match status" value="1"/>
</dbReference>
<accession>A0A9K3I4P4</accession>